<accession>A0A1R4HE24</accession>
<evidence type="ECO:0000256" key="1">
    <source>
        <dbReference type="ARBA" id="ARBA00022737"/>
    </source>
</evidence>
<gene>
    <name evidence="6" type="ORF">CRENPOLYSF1_540059</name>
</gene>
<feature type="signal peptide" evidence="4">
    <location>
        <begin position="1"/>
        <end position="23"/>
    </location>
</feature>
<evidence type="ECO:0000256" key="2">
    <source>
        <dbReference type="ARBA" id="ARBA00022803"/>
    </source>
</evidence>
<sequence>MASSKQFWLYTVSLIFFTSHVYAGCSNATLKGNYSVQGVVQIQGKQCQISGNWLLDGKGGGLQDRKGGNCPELVKPKITPFQYKLGSNCRGRSTSPDNSNDFQVMRDGRIKLLEDAQIEVLGTLSHPLSSDETKTINQGQLNWANNGKPTEDLPLYQEKWLQLQAGWHTLKFKASTTVCPSAKPQGNYAYRGKSTIEGKQCQVTGNWMFNEAGAGWTQGKTQCPGQKETTVNQPLRYKFDDNCQITFKALKNPDFSVNLQLLGKNQLKLSLAAQAVATGTFSHALTENEANTIKQGLTDWDNVDNEIKWYKLESKWNQRREAGKKARDTGNFQEAEKIFQAVLADAKANTVAGASWDDLIEAGIKAGEAGNFTQAKQQLKAAEALSQVASSQSDIGGLFRNQDNLKQAGSFYQQCVETLKGKSPEKLHTINFSKQDLANDYKGSEILYNKVSLVGCLTSLAGIRKAEYRYAEAETFFKKAQAIARNTFSQESQFVFFLLNALDLYAHFEMDVNNYGKAEELQHEILTIRQKTLSADDPDIGASFSEIGDINRAQGRYAEAEENLQNSLTILQKAPPENQDKFADALYSLSRLEQEQGRYGEAIKLLQQSLDILRKLHGENHPFTFNALNNLALSYSDQGMTGNAEKIYRQVLERRQNYPIKNFGAIAICQNNLATTLMQQGRYQEAKELFLESTKTQETLNPDGSPSLSQSYNNLGNLYMTLGQYGKAEPYLKKALATASRELPPSHPNIALVMSNLAYMYVALEQYEKAEPLLQNGLAIRQKTLRKNHPDLAHSMNNLARFYQQQAGKLDGSKSQALFEKAETLYKQALAVAKAMPSDDNAQVLSDTLYYLATCYQDQKQDQEKYKEAKPLYEQSLAIQQKILPAYHPTINKTQRNLAGIYRDIGDRDGQAKAETLYQAVLDKEQANYPNNPPIAITLSAMAILHDKKGDTVKALDFTRQSLAIHAKIQTLTGHKSASSNGSSQSAELIDNRKNTARLLVRLQQKLMAASRTGQLTNLPEAFQALQLAHGDQRTQSLQQTALRLSSRNPDIQKKVQMLWNQQTLWQNLDKRYVEMLSKPGQESAAIAKELQIKQQVAEQEIEKLDKALQQDFPAYAQLIHPEPITLEKVQALLKPDEALLTYLVDEEASYVFVVRPGQAPVLHRLDRGHQAISNSVTHLSEALKNPQQELKPFELKYAYGLYEKIFKPIETELNGVKHILAVTDGALQQLPLHLLVKTMPPATPDTQHGDYAHADWLARHYAFSYLPAVHSLAYLRGNRNLRQGSHAKAPFIGFGDPLLKENLVAKASQPSEQFQSLGQYVALGGDPSETLRENLVSVPQTAIALTDIAALFGVTSLTDPKALYLDQSATESQVKQLSDSGRLRQHRIVGFATHALLPEIGESGLVLTPPPKSDKSVDEADLNLTPALESSGKDDGYLTAGEAAALDLDADWVLLAACNTATLQGTSEGLSQLSKGFFVAGARSVLASQWPVEANAMQHLTRHLFNDLHDHPTLSRAEALQHSMQQVINRETRCNWKCKLGLEGKYIPSHPAYWAPFVILGEGGAIPVATAQLP</sequence>
<evidence type="ECO:0000256" key="3">
    <source>
        <dbReference type="PROSITE-ProRule" id="PRU00339"/>
    </source>
</evidence>
<protein>
    <recommendedName>
        <fullName evidence="5">CHAT domain-containing protein</fullName>
    </recommendedName>
</protein>
<keyword evidence="2 3" id="KW-0802">TPR repeat</keyword>
<name>A0A1R4HE24_9GAMM</name>
<organism evidence="6 7">
    <name type="scientific">Crenothrix polyspora</name>
    <dbReference type="NCBI Taxonomy" id="360316"/>
    <lineage>
        <taxon>Bacteria</taxon>
        <taxon>Pseudomonadati</taxon>
        <taxon>Pseudomonadota</taxon>
        <taxon>Gammaproteobacteria</taxon>
        <taxon>Methylococcales</taxon>
        <taxon>Crenotrichaceae</taxon>
        <taxon>Crenothrix</taxon>
    </lineage>
</organism>
<dbReference type="SUPFAM" id="SSF48452">
    <property type="entry name" value="TPR-like"/>
    <property type="match status" value="3"/>
</dbReference>
<dbReference type="InterPro" id="IPR024983">
    <property type="entry name" value="CHAT_dom"/>
</dbReference>
<dbReference type="PANTHER" id="PTHR45641:SF19">
    <property type="entry name" value="NEPHROCYSTIN-3"/>
    <property type="match status" value="1"/>
</dbReference>
<dbReference type="Pfam" id="PF13424">
    <property type="entry name" value="TPR_12"/>
    <property type="match status" value="4"/>
</dbReference>
<dbReference type="PRINTS" id="PR00381">
    <property type="entry name" value="KINESINLIGHT"/>
</dbReference>
<dbReference type="Proteomes" id="UP000195667">
    <property type="component" value="Unassembled WGS sequence"/>
</dbReference>
<dbReference type="Pfam" id="PF12770">
    <property type="entry name" value="CHAT"/>
    <property type="match status" value="1"/>
</dbReference>
<keyword evidence="4" id="KW-0732">Signal</keyword>
<dbReference type="PROSITE" id="PS50005">
    <property type="entry name" value="TPR"/>
    <property type="match status" value="1"/>
</dbReference>
<evidence type="ECO:0000313" key="7">
    <source>
        <dbReference type="Proteomes" id="UP000195667"/>
    </source>
</evidence>
<keyword evidence="1" id="KW-0677">Repeat</keyword>
<evidence type="ECO:0000259" key="5">
    <source>
        <dbReference type="Pfam" id="PF12770"/>
    </source>
</evidence>
<dbReference type="InterPro" id="IPR019734">
    <property type="entry name" value="TPR_rpt"/>
</dbReference>
<dbReference type="Gene3D" id="1.25.40.10">
    <property type="entry name" value="Tetratricopeptide repeat domain"/>
    <property type="match status" value="4"/>
</dbReference>
<feature type="domain" description="CHAT" evidence="5">
    <location>
        <begin position="1198"/>
        <end position="1563"/>
    </location>
</feature>
<dbReference type="OrthoDB" id="9146156at2"/>
<evidence type="ECO:0000313" key="6">
    <source>
        <dbReference type="EMBL" id="SJM94498.1"/>
    </source>
</evidence>
<feature type="repeat" description="TPR" evidence="3">
    <location>
        <begin position="709"/>
        <end position="742"/>
    </location>
</feature>
<keyword evidence="7" id="KW-1185">Reference proteome</keyword>
<proteinExistence type="predicted"/>
<dbReference type="RefSeq" id="WP_087144331.1">
    <property type="nucleotide sequence ID" value="NZ_FUKI01000131.1"/>
</dbReference>
<feature type="chain" id="PRO_5012187554" description="CHAT domain-containing protein" evidence="4">
    <location>
        <begin position="24"/>
        <end position="1575"/>
    </location>
</feature>
<dbReference type="InterPro" id="IPR011990">
    <property type="entry name" value="TPR-like_helical_dom_sf"/>
</dbReference>
<reference evidence="7" key="1">
    <citation type="submission" date="2017-02" db="EMBL/GenBank/DDBJ databases">
        <authorList>
            <person name="Daims H."/>
        </authorList>
    </citation>
    <scope>NUCLEOTIDE SEQUENCE [LARGE SCALE GENOMIC DNA]</scope>
</reference>
<evidence type="ECO:0000256" key="4">
    <source>
        <dbReference type="SAM" id="SignalP"/>
    </source>
</evidence>
<dbReference type="EMBL" id="FUKI01000131">
    <property type="protein sequence ID" value="SJM94498.1"/>
    <property type="molecule type" value="Genomic_DNA"/>
</dbReference>
<dbReference type="PANTHER" id="PTHR45641">
    <property type="entry name" value="TETRATRICOPEPTIDE REPEAT PROTEIN (AFU_ORTHOLOGUE AFUA_6G03870)"/>
    <property type="match status" value="1"/>
</dbReference>
<dbReference type="SMART" id="SM00028">
    <property type="entry name" value="TPR"/>
    <property type="match status" value="10"/>
</dbReference>